<evidence type="ECO:0000256" key="2">
    <source>
        <dbReference type="ARBA" id="ARBA00000565"/>
    </source>
</evidence>
<feature type="binding site" evidence="18">
    <location>
        <begin position="221"/>
        <end position="222"/>
    </location>
    <ligand>
        <name>2-[(2R,5Z)-2-carboxy-4-methylthiazol-5(2H)-ylidene]ethyl phosphate</name>
        <dbReference type="ChEBI" id="CHEBI:62899"/>
    </ligand>
</feature>
<comment type="catalytic activity">
    <reaction evidence="2">
        <text>4-amino-2-methyl-5-(phosphooxymethyl)pyrimidine + ATP = 4-amino-2-methyl-5-(diphosphooxymethyl)pyrimidine + ADP</text>
        <dbReference type="Rhea" id="RHEA:19893"/>
        <dbReference type="ChEBI" id="CHEBI:30616"/>
        <dbReference type="ChEBI" id="CHEBI:57841"/>
        <dbReference type="ChEBI" id="CHEBI:58354"/>
        <dbReference type="ChEBI" id="CHEBI:456216"/>
        <dbReference type="EC" id="2.7.4.7"/>
    </reaction>
</comment>
<name>A0A0F0L3N9_9MICO</name>
<feature type="binding site" evidence="18">
    <location>
        <position position="173"/>
    </location>
    <ligand>
        <name>4-amino-2-methyl-5-(diphosphooxymethyl)pyrimidine</name>
        <dbReference type="ChEBI" id="CHEBI:57841"/>
    </ligand>
</feature>
<dbReference type="NCBIfam" id="NF011301">
    <property type="entry name" value="PRK14713.1"/>
    <property type="match status" value="1"/>
</dbReference>
<dbReference type="HAMAP" id="MF_00097">
    <property type="entry name" value="TMP_synthase"/>
    <property type="match status" value="1"/>
</dbReference>
<evidence type="ECO:0000256" key="10">
    <source>
        <dbReference type="ARBA" id="ARBA00022777"/>
    </source>
</evidence>
<comment type="caution">
    <text evidence="22">The sequence shown here is derived from an EMBL/GenBank/DDBJ whole genome shotgun (WGS) entry which is preliminary data.</text>
</comment>
<dbReference type="InterPro" id="IPR034291">
    <property type="entry name" value="TMP_synthase"/>
</dbReference>
<evidence type="ECO:0000256" key="13">
    <source>
        <dbReference type="ARBA" id="ARBA00022977"/>
    </source>
</evidence>
<evidence type="ECO:0000259" key="21">
    <source>
        <dbReference type="Pfam" id="PF08543"/>
    </source>
</evidence>
<dbReference type="PANTHER" id="PTHR20858">
    <property type="entry name" value="PHOSPHOMETHYLPYRIMIDINE KINASE"/>
    <property type="match status" value="1"/>
</dbReference>
<sequence length="735" mass="76292">MTAVDLFAAVPAPETAPPERGGDALASRLRADDLALYLVTDPVLSGERGVAAVVDAAVSAGVRIVQLRDKEADHASFVAQLEVLSRVIDGRALLVADDRLDAVVEARRRGARVDGIHLGQSDASPTAARSLLGPEAIIGLTANRPEHLDAVRGLPPGTVDYLGVGVIRPTSTKPDHPEPLGVAGFAAFAAQSPLPCVAIGGIGYDDVAPLRVAGAAGVAVVSALCAAPDPQGAARGLLRAWGAGGVPRVLSIAGSDPSGGAGIQADLKAIAANGGYGMAVITALTAQNTRGVSAVHVPPAEFLRAQLDAIGEDVRVDAVKIGMLAGSAVIAEVASWLRSHRPSTVVLDPVMVATSGHRLLDDDAEQALRELLPLADLITPNLPELAVLLGEPPAADWAAARGQAQRLAAASGALVLVKGGHLGTAEAPDALVGPRGTLRDYPGPRLRTTSTHGTGCSLSAGVATRRAADHQWRDAVAEVREWLRESIAAGTELQVGSGHGPVSHFSGLWRRGGLTTAPAADAVAAEWWETIAPIRRAIDELPFLRRMADGTLPVPTFLGYLAQDALYLREYARTLAEAARIAPTPQEQAFWARCAEQSVIAELQLHASLLSPEGIGAATFDAPAAPATVAYLDHLRGAAFDGDYGVLAAALLPCFWIYADVGTRLHAEAGGDPSHPFAAWLDEYADPRFAEATAQAIDIVTGHAGRVDAATRDRMRVAFVRSSEHERAFFAAAAP</sequence>
<keyword evidence="9" id="KW-0547">Nucleotide-binding</keyword>
<evidence type="ECO:0000256" key="18">
    <source>
        <dbReference type="HAMAP-Rule" id="MF_00097"/>
    </source>
</evidence>
<dbReference type="EMBL" id="JYIT01000066">
    <property type="protein sequence ID" value="KJL26161.1"/>
    <property type="molecule type" value="Genomic_DNA"/>
</dbReference>
<evidence type="ECO:0000256" key="16">
    <source>
        <dbReference type="ARBA" id="ARBA00047851"/>
    </source>
</evidence>
<dbReference type="Gene3D" id="3.40.1190.20">
    <property type="match status" value="1"/>
</dbReference>
<dbReference type="PANTHER" id="PTHR20858:SF17">
    <property type="entry name" value="HYDROXYMETHYLPYRIMIDINE_PHOSPHOMETHYLPYRIMIDINE KINASE THI20-RELATED"/>
    <property type="match status" value="1"/>
</dbReference>
<dbReference type="GO" id="GO:0004789">
    <property type="term" value="F:thiamine-phosphate diphosphorylase activity"/>
    <property type="evidence" value="ECO:0007669"/>
    <property type="project" value="UniProtKB-UniRule"/>
</dbReference>
<dbReference type="GO" id="GO:0009229">
    <property type="term" value="P:thiamine diphosphate biosynthetic process"/>
    <property type="evidence" value="ECO:0007669"/>
    <property type="project" value="UniProtKB-UniRule"/>
</dbReference>
<dbReference type="Gene3D" id="3.20.20.70">
    <property type="entry name" value="Aldolase class I"/>
    <property type="match status" value="1"/>
</dbReference>
<dbReference type="InterPro" id="IPR016084">
    <property type="entry name" value="Haem_Oase-like_multi-hlx"/>
</dbReference>
<evidence type="ECO:0000256" key="12">
    <source>
        <dbReference type="ARBA" id="ARBA00022842"/>
    </source>
</evidence>
<keyword evidence="14" id="KW-0511">Multifunctional enzyme</keyword>
<keyword evidence="11" id="KW-0067">ATP-binding</keyword>
<evidence type="ECO:0000259" key="20">
    <source>
        <dbReference type="Pfam" id="PF03070"/>
    </source>
</evidence>
<feature type="domain" description="Pyridoxamine kinase/Phosphomethylpyrimidine kinase" evidence="21">
    <location>
        <begin position="256"/>
        <end position="502"/>
    </location>
</feature>
<feature type="domain" description="Thiaminase-2/PQQC" evidence="20">
    <location>
        <begin position="542"/>
        <end position="732"/>
    </location>
</feature>
<evidence type="ECO:0000256" key="6">
    <source>
        <dbReference type="ARBA" id="ARBA00005165"/>
    </source>
</evidence>
<dbReference type="CDD" id="cd00564">
    <property type="entry name" value="TMP_TenI"/>
    <property type="match status" value="1"/>
</dbReference>
<evidence type="ECO:0000256" key="15">
    <source>
        <dbReference type="ARBA" id="ARBA00047334"/>
    </source>
</evidence>
<accession>A0A0F0L3N9</accession>
<proteinExistence type="inferred from homology"/>
<comment type="catalytic activity">
    <reaction evidence="15 18">
        <text>4-methyl-5-(2-phosphooxyethyl)-thiazole + 4-amino-2-methyl-5-(diphosphooxymethyl)pyrimidine + H(+) = thiamine phosphate + diphosphate</text>
        <dbReference type="Rhea" id="RHEA:22328"/>
        <dbReference type="ChEBI" id="CHEBI:15378"/>
        <dbReference type="ChEBI" id="CHEBI:33019"/>
        <dbReference type="ChEBI" id="CHEBI:37575"/>
        <dbReference type="ChEBI" id="CHEBI:57841"/>
        <dbReference type="ChEBI" id="CHEBI:58296"/>
        <dbReference type="EC" id="2.5.1.3"/>
    </reaction>
</comment>
<evidence type="ECO:0000256" key="1">
    <source>
        <dbReference type="ARBA" id="ARBA00000151"/>
    </source>
</evidence>
<evidence type="ECO:0000256" key="4">
    <source>
        <dbReference type="ARBA" id="ARBA00003848"/>
    </source>
</evidence>
<evidence type="ECO:0000256" key="5">
    <source>
        <dbReference type="ARBA" id="ARBA00004769"/>
    </source>
</evidence>
<keyword evidence="23" id="KW-1185">Reference proteome</keyword>
<comment type="cofactor">
    <cofactor evidence="18">
        <name>Mg(2+)</name>
        <dbReference type="ChEBI" id="CHEBI:18420"/>
    </cofactor>
    <text evidence="18">Binds 1 Mg(2+) ion per subunit.</text>
</comment>
<dbReference type="SUPFAM" id="SSF48613">
    <property type="entry name" value="Heme oxygenase-like"/>
    <property type="match status" value="1"/>
</dbReference>
<dbReference type="Pfam" id="PF03070">
    <property type="entry name" value="TENA_THI-4"/>
    <property type="match status" value="1"/>
</dbReference>
<dbReference type="Proteomes" id="UP000033448">
    <property type="component" value="Unassembled WGS sequence"/>
</dbReference>
<dbReference type="InterPro" id="IPR013785">
    <property type="entry name" value="Aldolase_TIM"/>
</dbReference>
<dbReference type="FunFam" id="3.40.1190.20:FF:000003">
    <property type="entry name" value="Phosphomethylpyrimidine kinase ThiD"/>
    <property type="match status" value="1"/>
</dbReference>
<dbReference type="NCBIfam" id="TIGR00693">
    <property type="entry name" value="thiE"/>
    <property type="match status" value="1"/>
</dbReference>
<dbReference type="RefSeq" id="WP_082072151.1">
    <property type="nucleotide sequence ID" value="NZ_JYIT01000066.1"/>
</dbReference>
<comment type="similarity">
    <text evidence="18">Belongs to the thiamine-phosphate synthase family.</text>
</comment>
<evidence type="ECO:0000256" key="17">
    <source>
        <dbReference type="ARBA" id="ARBA00047883"/>
    </source>
</evidence>
<dbReference type="UniPathway" id="UPA00060">
    <property type="reaction ID" value="UER00138"/>
</dbReference>
<dbReference type="NCBIfam" id="TIGR00097">
    <property type="entry name" value="HMP-P_kinase"/>
    <property type="match status" value="1"/>
</dbReference>
<evidence type="ECO:0000256" key="8">
    <source>
        <dbReference type="ARBA" id="ARBA00022723"/>
    </source>
</evidence>
<feature type="domain" description="Thiamine phosphate synthase/TenI" evidence="19">
    <location>
        <begin position="36"/>
        <end position="224"/>
    </location>
</feature>
<dbReference type="SUPFAM" id="SSF51391">
    <property type="entry name" value="Thiamin phosphate synthase"/>
    <property type="match status" value="1"/>
</dbReference>
<evidence type="ECO:0000256" key="14">
    <source>
        <dbReference type="ARBA" id="ARBA00023268"/>
    </source>
</evidence>
<feature type="binding site" evidence="18">
    <location>
        <position position="98"/>
    </location>
    <ligand>
        <name>Mg(2+)</name>
        <dbReference type="ChEBI" id="CHEBI:18420"/>
    </ligand>
</feature>
<feature type="binding site" evidence="18">
    <location>
        <begin position="66"/>
        <end position="70"/>
    </location>
    <ligand>
        <name>4-amino-2-methyl-5-(diphosphooxymethyl)pyrimidine</name>
        <dbReference type="ChEBI" id="CHEBI:57841"/>
    </ligand>
</feature>
<dbReference type="GO" id="GO:0008902">
    <property type="term" value="F:hydroxymethylpyrimidine kinase activity"/>
    <property type="evidence" value="ECO:0007669"/>
    <property type="project" value="UniProtKB-EC"/>
</dbReference>
<keyword evidence="7 18" id="KW-0808">Transferase</keyword>
<comment type="catalytic activity">
    <reaction evidence="1">
        <text>4-amino-5-hydroxymethyl-2-methylpyrimidine + ATP = 4-amino-2-methyl-5-(phosphooxymethyl)pyrimidine + ADP + H(+)</text>
        <dbReference type="Rhea" id="RHEA:23096"/>
        <dbReference type="ChEBI" id="CHEBI:15378"/>
        <dbReference type="ChEBI" id="CHEBI:16892"/>
        <dbReference type="ChEBI" id="CHEBI:30616"/>
        <dbReference type="ChEBI" id="CHEBI:58354"/>
        <dbReference type="ChEBI" id="CHEBI:456216"/>
        <dbReference type="EC" id="2.7.1.49"/>
    </reaction>
</comment>
<dbReference type="Gene3D" id="1.20.910.10">
    <property type="entry name" value="Heme oxygenase-like"/>
    <property type="match status" value="1"/>
</dbReference>
<organism evidence="22 23">
    <name type="scientific">Microbacterium azadirachtae</name>
    <dbReference type="NCBI Taxonomy" id="582680"/>
    <lineage>
        <taxon>Bacteria</taxon>
        <taxon>Bacillati</taxon>
        <taxon>Actinomycetota</taxon>
        <taxon>Actinomycetes</taxon>
        <taxon>Micrococcales</taxon>
        <taxon>Microbacteriaceae</taxon>
        <taxon>Microbacterium</taxon>
    </lineage>
</organism>
<dbReference type="EC" id="2.5.1.3" evidence="18"/>
<dbReference type="GO" id="GO:0005524">
    <property type="term" value="F:ATP binding"/>
    <property type="evidence" value="ECO:0007669"/>
    <property type="project" value="UniProtKB-KW"/>
</dbReference>
<evidence type="ECO:0000256" key="11">
    <source>
        <dbReference type="ARBA" id="ARBA00022840"/>
    </source>
</evidence>
<keyword evidence="13 18" id="KW-0784">Thiamine biosynthesis</keyword>
<evidence type="ECO:0000259" key="19">
    <source>
        <dbReference type="Pfam" id="PF02581"/>
    </source>
</evidence>
<evidence type="ECO:0000313" key="22">
    <source>
        <dbReference type="EMBL" id="KJL26161.1"/>
    </source>
</evidence>
<dbReference type="InterPro" id="IPR036206">
    <property type="entry name" value="ThiamineP_synth_sf"/>
</dbReference>
<evidence type="ECO:0000256" key="7">
    <source>
        <dbReference type="ARBA" id="ARBA00022679"/>
    </source>
</evidence>
<dbReference type="GO" id="GO:0005829">
    <property type="term" value="C:cytosol"/>
    <property type="evidence" value="ECO:0007669"/>
    <property type="project" value="TreeGrafter"/>
</dbReference>
<protein>
    <recommendedName>
        <fullName evidence="18">Thiamine-phosphate synthase</fullName>
        <shortName evidence="18">TP synthase</shortName>
        <shortName evidence="18">TPS</shortName>
        <ecNumber evidence="18">2.5.1.3</ecNumber>
    </recommendedName>
    <alternativeName>
        <fullName evidence="18">Thiamine-phosphate pyrophosphorylase</fullName>
        <shortName evidence="18">TMP pyrophosphorylase</shortName>
        <shortName evidence="18">TMP-PPase</shortName>
    </alternativeName>
</protein>
<dbReference type="InterPro" id="IPR004305">
    <property type="entry name" value="Thiaminase-2/PQQC"/>
</dbReference>
<comment type="catalytic activity">
    <reaction evidence="16 18">
        <text>2-(2-carboxy-4-methylthiazol-5-yl)ethyl phosphate + 4-amino-2-methyl-5-(diphosphooxymethyl)pyrimidine + 2 H(+) = thiamine phosphate + CO2 + diphosphate</text>
        <dbReference type="Rhea" id="RHEA:47848"/>
        <dbReference type="ChEBI" id="CHEBI:15378"/>
        <dbReference type="ChEBI" id="CHEBI:16526"/>
        <dbReference type="ChEBI" id="CHEBI:33019"/>
        <dbReference type="ChEBI" id="CHEBI:37575"/>
        <dbReference type="ChEBI" id="CHEBI:57841"/>
        <dbReference type="ChEBI" id="CHEBI:62890"/>
        <dbReference type="EC" id="2.5.1.3"/>
    </reaction>
</comment>
<feature type="binding site" evidence="18">
    <location>
        <begin position="170"/>
        <end position="172"/>
    </location>
    <ligand>
        <name>2-[(2R,5Z)-2-carboxy-4-methylthiazol-5(2H)-ylidene]ethyl phosphate</name>
        <dbReference type="ChEBI" id="CHEBI:62899"/>
    </ligand>
</feature>
<comment type="function">
    <text evidence="4">Catalyzes the phosphorylation of hydroxymethylpyrimidine phosphate (HMP-P) to HMP-PP, and of HMP to HMP-P.</text>
</comment>
<feature type="binding site" evidence="18">
    <location>
        <position position="97"/>
    </location>
    <ligand>
        <name>4-amino-2-methyl-5-(diphosphooxymethyl)pyrimidine</name>
        <dbReference type="ChEBI" id="CHEBI:57841"/>
    </ligand>
</feature>
<dbReference type="InterPro" id="IPR004399">
    <property type="entry name" value="HMP/HMP-P_kinase_dom"/>
</dbReference>
<dbReference type="PATRIC" id="fig|582680.7.peg.1135"/>
<keyword evidence="8 18" id="KW-0479">Metal-binding</keyword>
<feature type="binding site" evidence="18">
    <location>
        <position position="201"/>
    </location>
    <ligand>
        <name>2-[(2R,5Z)-2-carboxy-4-methylthiazol-5(2H)-ylidene]ethyl phosphate</name>
        <dbReference type="ChEBI" id="CHEBI:62899"/>
    </ligand>
</feature>
<dbReference type="CDD" id="cd01169">
    <property type="entry name" value="HMPP_kinase"/>
    <property type="match status" value="1"/>
</dbReference>
<dbReference type="InterPro" id="IPR022998">
    <property type="entry name" value="ThiamineP_synth_TenI"/>
</dbReference>
<reference evidence="22 23" key="1">
    <citation type="submission" date="2015-02" db="EMBL/GenBank/DDBJ databases">
        <title>Draft genome sequences of ten Microbacterium spp. with emphasis on heavy metal contaminated environments.</title>
        <authorList>
            <person name="Corretto E."/>
        </authorList>
    </citation>
    <scope>NUCLEOTIDE SEQUENCE [LARGE SCALE GENOMIC DNA]</scope>
    <source>
        <strain evidence="22 23">DSM 23848</strain>
    </source>
</reference>
<evidence type="ECO:0000256" key="9">
    <source>
        <dbReference type="ARBA" id="ARBA00022741"/>
    </source>
</evidence>
<dbReference type="SUPFAM" id="SSF53613">
    <property type="entry name" value="Ribokinase-like"/>
    <property type="match status" value="1"/>
</dbReference>
<dbReference type="InterPro" id="IPR013749">
    <property type="entry name" value="PM/HMP-P_kinase-1"/>
</dbReference>
<feature type="binding site" evidence="18">
    <location>
        <position position="122"/>
    </location>
    <ligand>
        <name>Mg(2+)</name>
        <dbReference type="ChEBI" id="CHEBI:18420"/>
    </ligand>
</feature>
<comment type="function">
    <text evidence="3 18">Condenses 4-methyl-5-(beta-hydroxyethyl)thiazole monophosphate (THZ-P) and 2-methyl-4-amino-5-hydroxymethyl pyrimidine pyrophosphate (HMP-PP) to form thiamine monophosphate (TMP).</text>
</comment>
<keyword evidence="10 22" id="KW-0418">Kinase</keyword>
<gene>
    <name evidence="22" type="primary">thiD</name>
    <name evidence="18" type="synonym">thiE</name>
    <name evidence="22" type="ORF">RL72_01095</name>
</gene>
<dbReference type="GO" id="GO:0000287">
    <property type="term" value="F:magnesium ion binding"/>
    <property type="evidence" value="ECO:0007669"/>
    <property type="project" value="UniProtKB-UniRule"/>
</dbReference>
<dbReference type="GO" id="GO:0009228">
    <property type="term" value="P:thiamine biosynthetic process"/>
    <property type="evidence" value="ECO:0007669"/>
    <property type="project" value="UniProtKB-KW"/>
</dbReference>
<evidence type="ECO:0000256" key="3">
    <source>
        <dbReference type="ARBA" id="ARBA00003814"/>
    </source>
</evidence>
<feature type="binding site" evidence="18">
    <location>
        <position position="141"/>
    </location>
    <ligand>
        <name>4-amino-2-methyl-5-(diphosphooxymethyl)pyrimidine</name>
        <dbReference type="ChEBI" id="CHEBI:57841"/>
    </ligand>
</feature>
<comment type="pathway">
    <text evidence="5">Cofactor biosynthesis; thiamine diphosphate biosynthesis; 4-amino-2-methyl-5-diphosphomethylpyrimidine from 5-amino-1-(5-phospho-D-ribosyl)imidazole: step 3/3.</text>
</comment>
<dbReference type="Pfam" id="PF02581">
    <property type="entry name" value="TMP-TENI"/>
    <property type="match status" value="1"/>
</dbReference>
<dbReference type="Pfam" id="PF08543">
    <property type="entry name" value="Phos_pyr_kin"/>
    <property type="match status" value="1"/>
</dbReference>
<dbReference type="InterPro" id="IPR029056">
    <property type="entry name" value="Ribokinase-like"/>
</dbReference>
<dbReference type="GO" id="GO:0008972">
    <property type="term" value="F:phosphomethylpyrimidine kinase activity"/>
    <property type="evidence" value="ECO:0007669"/>
    <property type="project" value="UniProtKB-EC"/>
</dbReference>
<dbReference type="AlphaFoldDB" id="A0A0F0L3N9"/>
<keyword evidence="12 18" id="KW-0460">Magnesium</keyword>
<comment type="pathway">
    <text evidence="6 18">Cofactor biosynthesis; thiamine diphosphate biosynthesis; thiamine phosphate from 4-amino-2-methyl-5-diphosphomethylpyrimidine and 4-methyl-5-(2-phosphoethyl)-thiazole: step 1/1.</text>
</comment>
<dbReference type="OrthoDB" id="34166at2"/>
<comment type="catalytic activity">
    <reaction evidence="17 18">
        <text>2-[(2R,5Z)-2-carboxy-4-methylthiazol-5(2H)-ylidene]ethyl phosphate + 4-amino-2-methyl-5-(diphosphooxymethyl)pyrimidine + 2 H(+) = thiamine phosphate + CO2 + diphosphate</text>
        <dbReference type="Rhea" id="RHEA:47844"/>
        <dbReference type="ChEBI" id="CHEBI:15378"/>
        <dbReference type="ChEBI" id="CHEBI:16526"/>
        <dbReference type="ChEBI" id="CHEBI:33019"/>
        <dbReference type="ChEBI" id="CHEBI:37575"/>
        <dbReference type="ChEBI" id="CHEBI:57841"/>
        <dbReference type="ChEBI" id="CHEBI:62899"/>
        <dbReference type="EC" id="2.5.1.3"/>
    </reaction>
</comment>
<dbReference type="CDD" id="cd19365">
    <property type="entry name" value="TenA_C-like"/>
    <property type="match status" value="1"/>
</dbReference>
<evidence type="ECO:0000313" key="23">
    <source>
        <dbReference type="Proteomes" id="UP000033448"/>
    </source>
</evidence>